<dbReference type="OrthoDB" id="6270329at2759"/>
<dbReference type="PANTHER" id="PTHR46373:SF2">
    <property type="entry name" value="RWP-RK DOMAIN-CONTAINING PROTEIN"/>
    <property type="match status" value="1"/>
</dbReference>
<protein>
    <submittedName>
        <fullName evidence="9">RWP-RK domain-containing (ISS)</fullName>
    </submittedName>
</protein>
<dbReference type="InterPro" id="IPR044607">
    <property type="entry name" value="RKD-like"/>
</dbReference>
<sequence length="508" mass="52205">MSGAPTSQRSMKRTKAGVLVRDITLADIEACFTLPTEKACVKLGVGLTILKRLCRKHGIQRWPYRSLLKAGKAQRHAPAVSPRGGPKQRATPSPATRSKPFQQTSTASSHTSHGCQLSADDFGSGSMEAAAAAALAPQQWAPFAAAPMPAAAAVAPPPSPPPLPLVAELAAAAEAAAAPSGCPAAFLAAMQPVAAPSPRKRKQPAGGFEEQQPQPEGPMAKHDSQMNLLLSAIDACERGTPAATGGLPPDTPLDMREPFFSPVSPLACLPPASVFERRPFSHSLRSAFGPLAPAAPLHAPLPALLPSLAPEPVPQQQPAAGGDTSLQHLRSLLALKMALVQRRAAAGGSLARSPSGAAAAALLDALSNSAAATPPTPGTPASPMADEQKRLQLAQKLLLVRAALQARIARKRAALGLEAASSDDLPTPQLAAVAMPPPPPMPAGLAAFQLPPRPPQAVDGSFAAFQLRARSDSGPIPISALPPTDLLEGLSAQDSLAIQSARSLLARY</sequence>
<dbReference type="GO" id="GO:0003677">
    <property type="term" value="F:DNA binding"/>
    <property type="evidence" value="ECO:0007669"/>
    <property type="project" value="UniProtKB-KW"/>
</dbReference>
<reference evidence="9 10" key="1">
    <citation type="journal article" date="2018" name="Plant J.">
        <title>Genome sequences of Chlorella sorokiniana UTEX 1602 and Micractinium conductrix SAG 241.80: implications to maltose excretion by a green alga.</title>
        <authorList>
            <person name="Arriola M.B."/>
            <person name="Velmurugan N."/>
            <person name="Zhang Y."/>
            <person name="Plunkett M.H."/>
            <person name="Hondzo H."/>
            <person name="Barney B.M."/>
        </authorList>
    </citation>
    <scope>NUCLEOTIDE SEQUENCE [LARGE SCALE GENOMIC DNA]</scope>
    <source>
        <strain evidence="10">UTEX 1602</strain>
    </source>
</reference>
<evidence type="ECO:0000256" key="3">
    <source>
        <dbReference type="ARBA" id="ARBA00023054"/>
    </source>
</evidence>
<feature type="compositionally biased region" description="Low complexity" evidence="7">
    <location>
        <begin position="104"/>
        <end position="113"/>
    </location>
</feature>
<organism evidence="9 10">
    <name type="scientific">Chlorella sorokiniana</name>
    <name type="common">Freshwater green alga</name>
    <dbReference type="NCBI Taxonomy" id="3076"/>
    <lineage>
        <taxon>Eukaryota</taxon>
        <taxon>Viridiplantae</taxon>
        <taxon>Chlorophyta</taxon>
        <taxon>core chlorophytes</taxon>
        <taxon>Trebouxiophyceae</taxon>
        <taxon>Chlorellales</taxon>
        <taxon>Chlorellaceae</taxon>
        <taxon>Chlorella clade</taxon>
        <taxon>Chlorella</taxon>
    </lineage>
</organism>
<dbReference type="EMBL" id="LHPG02000001">
    <property type="protein sequence ID" value="PRW61058.1"/>
    <property type="molecule type" value="Genomic_DNA"/>
</dbReference>
<dbReference type="Pfam" id="PF02042">
    <property type="entry name" value="RWP-RK"/>
    <property type="match status" value="1"/>
</dbReference>
<evidence type="ECO:0000259" key="8">
    <source>
        <dbReference type="PROSITE" id="PS51519"/>
    </source>
</evidence>
<dbReference type="InterPro" id="IPR003035">
    <property type="entry name" value="RWP-RK_dom"/>
</dbReference>
<feature type="region of interest" description="Disordered" evidence="7">
    <location>
        <begin position="70"/>
        <end position="120"/>
    </location>
</feature>
<dbReference type="GO" id="GO:0003700">
    <property type="term" value="F:DNA-binding transcription factor activity"/>
    <property type="evidence" value="ECO:0007669"/>
    <property type="project" value="InterPro"/>
</dbReference>
<evidence type="ECO:0000256" key="1">
    <source>
        <dbReference type="ARBA" id="ARBA00004049"/>
    </source>
</evidence>
<dbReference type="Proteomes" id="UP000239899">
    <property type="component" value="Unassembled WGS sequence"/>
</dbReference>
<comment type="function">
    <text evidence="1">Putative transcription factor.</text>
</comment>
<feature type="compositionally biased region" description="Polar residues" evidence="7">
    <location>
        <begin position="90"/>
        <end position="103"/>
    </location>
</feature>
<comment type="caution">
    <text evidence="9">The sequence shown here is derived from an EMBL/GenBank/DDBJ whole genome shotgun (WGS) entry which is preliminary data.</text>
</comment>
<dbReference type="AlphaFoldDB" id="A0A2P6U414"/>
<keyword evidence="6" id="KW-0539">Nucleus</keyword>
<keyword evidence="5" id="KW-0804">Transcription</keyword>
<feature type="domain" description="RWP-RK" evidence="8">
    <location>
        <begin position="4"/>
        <end position="91"/>
    </location>
</feature>
<evidence type="ECO:0000313" key="10">
    <source>
        <dbReference type="Proteomes" id="UP000239899"/>
    </source>
</evidence>
<dbReference type="PROSITE" id="PS51519">
    <property type="entry name" value="RWP_RK"/>
    <property type="match status" value="1"/>
</dbReference>
<keyword evidence="3" id="KW-0175">Coiled coil</keyword>
<keyword evidence="2" id="KW-0805">Transcription regulation</keyword>
<keyword evidence="4" id="KW-0238">DNA-binding</keyword>
<evidence type="ECO:0000256" key="6">
    <source>
        <dbReference type="ARBA" id="ARBA00023242"/>
    </source>
</evidence>
<name>A0A2P6U414_CHLSO</name>
<keyword evidence="10" id="KW-1185">Reference proteome</keyword>
<evidence type="ECO:0000256" key="2">
    <source>
        <dbReference type="ARBA" id="ARBA00023015"/>
    </source>
</evidence>
<gene>
    <name evidence="9" type="ORF">C2E21_0657</name>
</gene>
<evidence type="ECO:0000256" key="4">
    <source>
        <dbReference type="ARBA" id="ARBA00023125"/>
    </source>
</evidence>
<evidence type="ECO:0000313" key="9">
    <source>
        <dbReference type="EMBL" id="PRW61058.1"/>
    </source>
</evidence>
<feature type="region of interest" description="Disordered" evidence="7">
    <location>
        <begin position="195"/>
        <end position="223"/>
    </location>
</feature>
<evidence type="ECO:0000256" key="5">
    <source>
        <dbReference type="ARBA" id="ARBA00023163"/>
    </source>
</evidence>
<proteinExistence type="predicted"/>
<evidence type="ECO:0000256" key="7">
    <source>
        <dbReference type="SAM" id="MobiDB-lite"/>
    </source>
</evidence>
<dbReference type="PANTHER" id="PTHR46373">
    <property type="entry name" value="PROTEIN RKD4"/>
    <property type="match status" value="1"/>
</dbReference>
<accession>A0A2P6U414</accession>